<evidence type="ECO:0000313" key="2">
    <source>
        <dbReference type="EMBL" id="QXE92874.1"/>
    </source>
</evidence>
<dbReference type="EMBL" id="CP077683">
    <property type="protein sequence ID" value="QXE92874.1"/>
    <property type="molecule type" value="Genomic_DNA"/>
</dbReference>
<evidence type="ECO:0000313" key="3">
    <source>
        <dbReference type="Proteomes" id="UP000683559"/>
    </source>
</evidence>
<organism evidence="2 3">
    <name type="scientific">Geomonas subterranea</name>
    <dbReference type="NCBI Taxonomy" id="2847989"/>
    <lineage>
        <taxon>Bacteria</taxon>
        <taxon>Pseudomonadati</taxon>
        <taxon>Thermodesulfobacteriota</taxon>
        <taxon>Desulfuromonadia</taxon>
        <taxon>Geobacterales</taxon>
        <taxon>Geobacteraceae</taxon>
        <taxon>Geomonas</taxon>
    </lineage>
</organism>
<dbReference type="PROSITE" id="PS51257">
    <property type="entry name" value="PROKAR_LIPOPROTEIN"/>
    <property type="match status" value="1"/>
</dbReference>
<proteinExistence type="predicted"/>
<evidence type="ECO:0000256" key="1">
    <source>
        <dbReference type="SAM" id="SignalP"/>
    </source>
</evidence>
<keyword evidence="3" id="KW-1185">Reference proteome</keyword>
<name>A0ABX8LRG7_9BACT</name>
<gene>
    <name evidence="2" type="ORF">KP001_10310</name>
</gene>
<feature type="chain" id="PRO_5046248433" description="Ig-like domain-containing protein" evidence="1">
    <location>
        <begin position="25"/>
        <end position="571"/>
    </location>
</feature>
<accession>A0ABX8LRG7</accession>
<dbReference type="Proteomes" id="UP000683559">
    <property type="component" value="Chromosome"/>
</dbReference>
<protein>
    <recommendedName>
        <fullName evidence="4">Ig-like domain-containing protein</fullName>
    </recommendedName>
</protein>
<feature type="signal peptide" evidence="1">
    <location>
        <begin position="1"/>
        <end position="24"/>
    </location>
</feature>
<reference evidence="2 3" key="1">
    <citation type="submission" date="2021-06" db="EMBL/GenBank/DDBJ databases">
        <title>Gemonas diversity in paddy soil.</title>
        <authorList>
            <person name="Liu G."/>
        </authorList>
    </citation>
    <scope>NUCLEOTIDE SEQUENCE [LARGE SCALE GENOMIC DNA]</scope>
    <source>
        <strain evidence="2 3">RG2</strain>
    </source>
</reference>
<dbReference type="RefSeq" id="WP_217289416.1">
    <property type="nucleotide sequence ID" value="NZ_CP077683.1"/>
</dbReference>
<evidence type="ECO:0008006" key="4">
    <source>
        <dbReference type="Google" id="ProtNLM"/>
    </source>
</evidence>
<sequence>MRKLFWLFMMLLLAACGGGGGTTANTPAAGKGTLSLELIQAPRSQAAAKMVANLPTTEPGRYRVVLNEINTHYRAVVDGAVGETVAPVVLPVGTYTVEAVYYEGGTPNVLMQYGKSASNAVIANGANTISAVTLADVAVTMTTPASTVSGEVYTVGVIPAADLAAKGLQDAWSLTSRTTAFPGRQHLAATPSTTHTGLVAPAVSQATSNLYFQAEFFMKSDLLKAGESASNWAFFKEASASLSVPTVTASVSVDLTDTQKPVVKAFSVPGTKVGTTGPVAGISIYATDNGGVKDYAITTSTDPDPASAPAPTVWTTNPVFDYQGTLDNTDRTVYLFAWARDFKNNESVQVAGVTNQKIVFNNSPAITNFVAPYTVQMDSNAIPVTIQGKGYVGGTLECAISESPTFPASATWHTMDTVNGTTSATFDYDSGITQVAGGRYNVPLYAWIRDAAGHSPSAARSVVVSDSPQITVLTATGAATGNIASINQLEYVVKSGRTIAGYAVTTTSAKPAATAFTTGLPTLPLEFDFTGSIISTNPTTRALYVWLKDTEGAISSQRGVSVTLAAPTVTP</sequence>
<keyword evidence="1" id="KW-0732">Signal</keyword>